<organism evidence="1 2">
    <name type="scientific">Caldanaerobacter subterraneus</name>
    <dbReference type="NCBI Taxonomy" id="911092"/>
    <lineage>
        <taxon>Bacteria</taxon>
        <taxon>Bacillati</taxon>
        <taxon>Bacillota</taxon>
        <taxon>Clostridia</taxon>
        <taxon>Thermoanaerobacterales</taxon>
        <taxon>Thermoanaerobacteraceae</taxon>
        <taxon>Caldanaerobacter</taxon>
    </lineage>
</organism>
<dbReference type="EMBL" id="DOLB01000084">
    <property type="protein sequence ID" value="HBT49187.1"/>
    <property type="molecule type" value="Genomic_DNA"/>
</dbReference>
<reference evidence="1 2" key="1">
    <citation type="journal article" date="2018" name="Nat. Biotechnol.">
        <title>A standardized bacterial taxonomy based on genome phylogeny substantially revises the tree of life.</title>
        <authorList>
            <person name="Parks D.H."/>
            <person name="Chuvochina M."/>
            <person name="Waite D.W."/>
            <person name="Rinke C."/>
            <person name="Skarshewski A."/>
            <person name="Chaumeil P.A."/>
            <person name="Hugenholtz P."/>
        </authorList>
    </citation>
    <scope>NUCLEOTIDE SEQUENCE [LARGE SCALE GENOMIC DNA]</scope>
    <source>
        <strain evidence="1">UBA12544</strain>
    </source>
</reference>
<evidence type="ECO:0000313" key="2">
    <source>
        <dbReference type="Proteomes" id="UP000264445"/>
    </source>
</evidence>
<dbReference type="Proteomes" id="UP000264445">
    <property type="component" value="Unassembled WGS sequence"/>
</dbReference>
<sequence>MLYFTVYSLSTPTFIIEPVKLSTKLILYEILPSLSEKGENLYIFFVKIFFVKNFLLNLTLKWLYLGIS</sequence>
<evidence type="ECO:0000313" key="1">
    <source>
        <dbReference type="EMBL" id="HBT49187.1"/>
    </source>
</evidence>
<gene>
    <name evidence="1" type="ORF">DEA61_05040</name>
</gene>
<comment type="caution">
    <text evidence="1">The sequence shown here is derived from an EMBL/GenBank/DDBJ whole genome shotgun (WGS) entry which is preliminary data.</text>
</comment>
<proteinExistence type="predicted"/>
<accession>A0A357VMQ0</accession>
<dbReference type="AlphaFoldDB" id="A0A357VMQ0"/>
<name>A0A357VMQ0_9THEO</name>
<protein>
    <submittedName>
        <fullName evidence="1">Uncharacterized protein</fullName>
    </submittedName>
</protein>